<reference evidence="8" key="1">
    <citation type="journal article" date="2023" name="Nat. Commun.">
        <title>Diploid and tetraploid genomes of Acorus and the evolution of monocots.</title>
        <authorList>
            <person name="Ma L."/>
            <person name="Liu K.W."/>
            <person name="Li Z."/>
            <person name="Hsiao Y.Y."/>
            <person name="Qi Y."/>
            <person name="Fu T."/>
            <person name="Tang G.D."/>
            <person name="Zhang D."/>
            <person name="Sun W.H."/>
            <person name="Liu D.K."/>
            <person name="Li Y."/>
            <person name="Chen G.Z."/>
            <person name="Liu X.D."/>
            <person name="Liao X.Y."/>
            <person name="Jiang Y.T."/>
            <person name="Yu X."/>
            <person name="Hao Y."/>
            <person name="Huang J."/>
            <person name="Zhao X.W."/>
            <person name="Ke S."/>
            <person name="Chen Y.Y."/>
            <person name="Wu W.L."/>
            <person name="Hsu J.L."/>
            <person name="Lin Y.F."/>
            <person name="Huang M.D."/>
            <person name="Li C.Y."/>
            <person name="Huang L."/>
            <person name="Wang Z.W."/>
            <person name="Zhao X."/>
            <person name="Zhong W.Y."/>
            <person name="Peng D.H."/>
            <person name="Ahmad S."/>
            <person name="Lan S."/>
            <person name="Zhang J.S."/>
            <person name="Tsai W.C."/>
            <person name="Van de Peer Y."/>
            <person name="Liu Z.J."/>
        </authorList>
    </citation>
    <scope>NUCLEOTIDE SEQUENCE</scope>
    <source>
        <strain evidence="8">SCP</strain>
    </source>
</reference>
<keyword evidence="9" id="KW-1185">Reference proteome</keyword>
<name>A0AAV9BGY7_ACOGR</name>
<feature type="compositionally biased region" description="Low complexity" evidence="6">
    <location>
        <begin position="85"/>
        <end position="94"/>
    </location>
</feature>
<feature type="domain" description="MADS-box" evidence="7">
    <location>
        <begin position="7"/>
        <end position="67"/>
    </location>
</feature>
<comment type="caution">
    <text evidence="8">The sequence shown here is derived from an EMBL/GenBank/DDBJ whole genome shotgun (WGS) entry which is preliminary data.</text>
</comment>
<reference evidence="8" key="2">
    <citation type="submission" date="2023-06" db="EMBL/GenBank/DDBJ databases">
        <authorList>
            <person name="Ma L."/>
            <person name="Liu K.-W."/>
            <person name="Li Z."/>
            <person name="Hsiao Y.-Y."/>
            <person name="Qi Y."/>
            <person name="Fu T."/>
            <person name="Tang G."/>
            <person name="Zhang D."/>
            <person name="Sun W.-H."/>
            <person name="Liu D.-K."/>
            <person name="Li Y."/>
            <person name="Chen G.-Z."/>
            <person name="Liu X.-D."/>
            <person name="Liao X.-Y."/>
            <person name="Jiang Y.-T."/>
            <person name="Yu X."/>
            <person name="Hao Y."/>
            <person name="Huang J."/>
            <person name="Zhao X.-W."/>
            <person name="Ke S."/>
            <person name="Chen Y.-Y."/>
            <person name="Wu W.-L."/>
            <person name="Hsu J.-L."/>
            <person name="Lin Y.-F."/>
            <person name="Huang M.-D."/>
            <person name="Li C.-Y."/>
            <person name="Huang L."/>
            <person name="Wang Z.-W."/>
            <person name="Zhao X."/>
            <person name="Zhong W.-Y."/>
            <person name="Peng D.-H."/>
            <person name="Ahmad S."/>
            <person name="Lan S."/>
            <person name="Zhang J.-S."/>
            <person name="Tsai W.-C."/>
            <person name="Van De Peer Y."/>
            <person name="Liu Z.-J."/>
        </authorList>
    </citation>
    <scope>NUCLEOTIDE SEQUENCE</scope>
    <source>
        <strain evidence="8">SCP</strain>
        <tissue evidence="8">Leaves</tissue>
    </source>
</reference>
<feature type="region of interest" description="Disordered" evidence="6">
    <location>
        <begin position="77"/>
        <end position="96"/>
    </location>
</feature>
<evidence type="ECO:0000313" key="9">
    <source>
        <dbReference type="Proteomes" id="UP001179952"/>
    </source>
</evidence>
<dbReference type="InterPro" id="IPR002100">
    <property type="entry name" value="TF_MADSbox"/>
</dbReference>
<keyword evidence="5" id="KW-0539">Nucleus</keyword>
<keyword evidence="4" id="KW-0804">Transcription</keyword>
<evidence type="ECO:0000256" key="2">
    <source>
        <dbReference type="ARBA" id="ARBA00023015"/>
    </source>
</evidence>
<gene>
    <name evidence="8" type="ORF">QJS04_geneDACA015949</name>
</gene>
<dbReference type="GO" id="GO:0000981">
    <property type="term" value="F:DNA-binding transcription factor activity, RNA polymerase II-specific"/>
    <property type="evidence" value="ECO:0007669"/>
    <property type="project" value="TreeGrafter"/>
</dbReference>
<evidence type="ECO:0000259" key="7">
    <source>
        <dbReference type="PROSITE" id="PS50066"/>
    </source>
</evidence>
<dbReference type="GO" id="GO:0045944">
    <property type="term" value="P:positive regulation of transcription by RNA polymerase II"/>
    <property type="evidence" value="ECO:0007669"/>
    <property type="project" value="InterPro"/>
</dbReference>
<dbReference type="EMBL" id="JAUJYN010000003">
    <property type="protein sequence ID" value="KAK1275652.1"/>
    <property type="molecule type" value="Genomic_DNA"/>
</dbReference>
<keyword evidence="2" id="KW-0805">Transcription regulation</keyword>
<evidence type="ECO:0000313" key="8">
    <source>
        <dbReference type="EMBL" id="KAK1275652.1"/>
    </source>
</evidence>
<evidence type="ECO:0000256" key="3">
    <source>
        <dbReference type="ARBA" id="ARBA00023125"/>
    </source>
</evidence>
<dbReference type="GO" id="GO:0005634">
    <property type="term" value="C:nucleus"/>
    <property type="evidence" value="ECO:0007669"/>
    <property type="project" value="UniProtKB-SubCell"/>
</dbReference>
<dbReference type="GO" id="GO:0000978">
    <property type="term" value="F:RNA polymerase II cis-regulatory region sequence-specific DNA binding"/>
    <property type="evidence" value="ECO:0007669"/>
    <property type="project" value="TreeGrafter"/>
</dbReference>
<dbReference type="InterPro" id="IPR036879">
    <property type="entry name" value="TF_MADSbox_sf"/>
</dbReference>
<comment type="subcellular location">
    <subcellularLocation>
        <location evidence="1">Nucleus</location>
    </subcellularLocation>
</comment>
<dbReference type="FunFam" id="3.40.1810.10:FF:000006">
    <property type="entry name" value="Agamous-like MADS-box protein AGL62"/>
    <property type="match status" value="1"/>
</dbReference>
<proteinExistence type="predicted"/>
<dbReference type="PROSITE" id="PS50066">
    <property type="entry name" value="MADS_BOX_2"/>
    <property type="match status" value="1"/>
</dbReference>
<evidence type="ECO:0000256" key="5">
    <source>
        <dbReference type="ARBA" id="ARBA00023242"/>
    </source>
</evidence>
<protein>
    <submittedName>
        <fullName evidence="8">Agamous-like MADS-box protein AGL62</fullName>
    </submittedName>
</protein>
<evidence type="ECO:0000256" key="6">
    <source>
        <dbReference type="SAM" id="MobiDB-lite"/>
    </source>
</evidence>
<dbReference type="PANTHER" id="PTHR11945:SF629">
    <property type="entry name" value="OS02G0164450 PROTEIN"/>
    <property type="match status" value="1"/>
</dbReference>
<dbReference type="Gene3D" id="3.40.1810.10">
    <property type="entry name" value="Transcription factor, MADS-box"/>
    <property type="match status" value="1"/>
</dbReference>
<dbReference type="PANTHER" id="PTHR11945">
    <property type="entry name" value="MADS BOX PROTEIN"/>
    <property type="match status" value="1"/>
</dbReference>
<accession>A0AAV9BGY7</accession>
<dbReference type="InterPro" id="IPR033896">
    <property type="entry name" value="MEF2-like_N"/>
</dbReference>
<dbReference type="CDD" id="cd00265">
    <property type="entry name" value="MADS_MEF2_like"/>
    <property type="match status" value="1"/>
</dbReference>
<dbReference type="Proteomes" id="UP001179952">
    <property type="component" value="Unassembled WGS sequence"/>
</dbReference>
<dbReference type="GO" id="GO:0046983">
    <property type="term" value="F:protein dimerization activity"/>
    <property type="evidence" value="ECO:0007669"/>
    <property type="project" value="InterPro"/>
</dbReference>
<dbReference type="SUPFAM" id="SSF55455">
    <property type="entry name" value="SRF-like"/>
    <property type="match status" value="1"/>
</dbReference>
<evidence type="ECO:0000256" key="1">
    <source>
        <dbReference type="ARBA" id="ARBA00004123"/>
    </source>
</evidence>
<keyword evidence="3" id="KW-0238">DNA-binding</keyword>
<dbReference type="Pfam" id="PF00319">
    <property type="entry name" value="SRF-TF"/>
    <property type="match status" value="1"/>
</dbReference>
<dbReference type="SMART" id="SM00432">
    <property type="entry name" value="MADS"/>
    <property type="match status" value="1"/>
</dbReference>
<dbReference type="PRINTS" id="PR00404">
    <property type="entry name" value="MADSDOMAIN"/>
</dbReference>
<evidence type="ECO:0000256" key="4">
    <source>
        <dbReference type="ARBA" id="ARBA00023163"/>
    </source>
</evidence>
<organism evidence="8 9">
    <name type="scientific">Acorus gramineus</name>
    <name type="common">Dwarf sweet flag</name>
    <dbReference type="NCBI Taxonomy" id="55184"/>
    <lineage>
        <taxon>Eukaryota</taxon>
        <taxon>Viridiplantae</taxon>
        <taxon>Streptophyta</taxon>
        <taxon>Embryophyta</taxon>
        <taxon>Tracheophyta</taxon>
        <taxon>Spermatophyta</taxon>
        <taxon>Magnoliopsida</taxon>
        <taxon>Liliopsida</taxon>
        <taxon>Acoraceae</taxon>
        <taxon>Acorus</taxon>
    </lineage>
</organism>
<dbReference type="AlphaFoldDB" id="A0AAV9BGY7"/>
<sequence length="222" mass="24605">MVKRPSMGRQKIEIKRIQNEEARQVCFSKRRSGLFKKASELCILCGADVAIVVFSPAGKAYSFGHPSVESVAERFLRRSSPNQSRAHQAQQAHRGPLLGELNQQYTELMSLAEAKKKRGEDLKAAAKTRRATCQYWFDGPLEELGLQELERFAMGINEVRNQVTRRADELLKEAAMVSATAAAAQTGGGVAPLFMNRQPGAFDHGGARFVPHDFGLGYGHRF</sequence>